<keyword evidence="5" id="KW-1185">Reference proteome</keyword>
<dbReference type="Pfam" id="PF00329">
    <property type="entry name" value="Complex1_30kDa"/>
    <property type="match status" value="1"/>
</dbReference>
<reference evidence="4 5" key="1">
    <citation type="journal article" date="2020" name="J Geophys Res Biogeosci">
        <title>Magnetotaxis as an Adaptation to Enable Bacterial Shuttling of Microbial Sulfur and Sulfur Cycling Across Aquatic Oxic#Anoxic Interfaces.</title>
        <authorList>
            <person name="Li J."/>
            <person name="Liu P."/>
            <person name="Wang J."/>
            <person name="Roberts A.P."/>
            <person name="Pan Y."/>
        </authorList>
    </citation>
    <scope>NUCLEOTIDE SEQUENCE [LARGE SCALE GENOMIC DNA]</scope>
    <source>
        <strain evidence="4 5">MYR-1_YQ</strain>
    </source>
</reference>
<accession>A0ABS6S2J2</accession>
<name>A0ABS6S2J2_9BACT</name>
<dbReference type="EMBL" id="JABXWD010000433">
    <property type="protein sequence ID" value="MBV6343067.1"/>
    <property type="molecule type" value="Genomic_DNA"/>
</dbReference>
<keyword evidence="1" id="KW-0560">Oxidoreductase</keyword>
<organism evidence="4 5">
    <name type="scientific">Candidatus Magnetobacterium casense</name>
    <dbReference type="NCBI Taxonomy" id="1455061"/>
    <lineage>
        <taxon>Bacteria</taxon>
        <taxon>Pseudomonadati</taxon>
        <taxon>Nitrospirota</taxon>
        <taxon>Thermodesulfovibrionia</taxon>
        <taxon>Thermodesulfovibrionales</taxon>
        <taxon>Candidatus Magnetobacteriaceae</taxon>
        <taxon>Candidatus Magnetobacterium</taxon>
    </lineage>
</organism>
<dbReference type="InterPro" id="IPR052197">
    <property type="entry name" value="ComplexI_49kDa-like"/>
</dbReference>
<dbReference type="Proteomes" id="UP001196980">
    <property type="component" value="Unassembled WGS sequence"/>
</dbReference>
<gene>
    <name evidence="4" type="ORF">HWQ67_15915</name>
</gene>
<feature type="domain" description="NADH:ubiquinone oxidoreductase 30kDa subunit" evidence="2">
    <location>
        <begin position="29"/>
        <end position="144"/>
    </location>
</feature>
<dbReference type="InterPro" id="IPR001135">
    <property type="entry name" value="NADH_Q_OxRdtase_suD"/>
</dbReference>
<evidence type="ECO:0000256" key="1">
    <source>
        <dbReference type="ARBA" id="ARBA00023002"/>
    </source>
</evidence>
<dbReference type="RefSeq" id="WP_218253672.1">
    <property type="nucleotide sequence ID" value="NZ_JABXWD010000433.1"/>
</dbReference>
<dbReference type="InterPro" id="IPR001268">
    <property type="entry name" value="NADH_UbQ_OxRdtase_30kDa_su"/>
</dbReference>
<evidence type="ECO:0000313" key="5">
    <source>
        <dbReference type="Proteomes" id="UP001196980"/>
    </source>
</evidence>
<dbReference type="PANTHER" id="PTHR43485">
    <property type="entry name" value="HYDROGENASE-4 COMPONENT G"/>
    <property type="match status" value="1"/>
</dbReference>
<proteinExistence type="predicted"/>
<evidence type="ECO:0000313" key="4">
    <source>
        <dbReference type="EMBL" id="MBV6343067.1"/>
    </source>
</evidence>
<feature type="domain" description="NADH-quinone oxidoreductase subunit D" evidence="3">
    <location>
        <begin position="283"/>
        <end position="445"/>
    </location>
</feature>
<evidence type="ECO:0000259" key="3">
    <source>
        <dbReference type="Pfam" id="PF00346"/>
    </source>
</evidence>
<sequence length="520" mass="58409">MKKLAKVLKSEFAEDAKADVHGNPVTFAVPVDRFAEAARALKESSAFLCAEWATDDTNSGRGFGIYACFREGSEYLIVRAELPRDRAEFPSLVKHFVPAYRFERQIRSLMGVIPRGHPDNRPWIKFEDWPEDAWPLRKSFDASGAMTCSEGQYSWLEAEGEGVYEIAVGPVHAGIIEPGHFRFQAVGETIINLEERLGYVHKGIEKRFESMTWETAVKLAGRVSGDTTVAHSTAYSMALESMTHCKVPERSQWLRALFIERERVANHLGDIGAICNDAAFAFMLYQCSKLKEAMLATNHRLFGHRFMMDRVIPGGVTVDIDAKAKQEMLSEMEFITRNFDRLVRIYEESSSLEDRVRSTGILTYKMARDLCTVGVVARASGLNVDCRVHNPFPPYDSIGVESPDLTAGDVHARVWVRVFEIRASIRLMYSILNHIPSGSIVARCNAVLPDVTGFAAVEGWRGEIIYWIKSGQQGEIHRCMVRDPSSVNWLALEQAIKGNIVPDFPLCNKSFNQSYSGHDL</sequence>
<evidence type="ECO:0000259" key="2">
    <source>
        <dbReference type="Pfam" id="PF00329"/>
    </source>
</evidence>
<comment type="caution">
    <text evidence="4">The sequence shown here is derived from an EMBL/GenBank/DDBJ whole genome shotgun (WGS) entry which is preliminary data.</text>
</comment>
<dbReference type="Pfam" id="PF00346">
    <property type="entry name" value="Complex1_49kDa"/>
    <property type="match status" value="1"/>
</dbReference>
<protein>
    <submittedName>
        <fullName evidence="4">NADH-quinone oxidoreductase subunit C</fullName>
    </submittedName>
</protein>
<dbReference type="PANTHER" id="PTHR43485:SF1">
    <property type="entry name" value="FORMATE HYDROGENLYASE SUBUNIT 5-RELATED"/>
    <property type="match status" value="1"/>
</dbReference>